<proteinExistence type="predicted"/>
<dbReference type="EMBL" id="ML996701">
    <property type="protein sequence ID" value="KAF2398063.1"/>
    <property type="molecule type" value="Genomic_DNA"/>
</dbReference>
<accession>A0A6G1HPT5</accession>
<name>A0A6G1HPT5_9PEZI</name>
<reference evidence="2" key="1">
    <citation type="journal article" date="2020" name="Stud. Mycol.">
        <title>101 Dothideomycetes genomes: a test case for predicting lifestyles and emergence of pathogens.</title>
        <authorList>
            <person name="Haridas S."/>
            <person name="Albert R."/>
            <person name="Binder M."/>
            <person name="Bloem J."/>
            <person name="Labutti K."/>
            <person name="Salamov A."/>
            <person name="Andreopoulos B."/>
            <person name="Baker S."/>
            <person name="Barry K."/>
            <person name="Bills G."/>
            <person name="Bluhm B."/>
            <person name="Cannon C."/>
            <person name="Castanera R."/>
            <person name="Culley D."/>
            <person name="Daum C."/>
            <person name="Ezra D."/>
            <person name="Gonzalez J."/>
            <person name="Henrissat B."/>
            <person name="Kuo A."/>
            <person name="Liang C."/>
            <person name="Lipzen A."/>
            <person name="Lutzoni F."/>
            <person name="Magnuson J."/>
            <person name="Mondo S."/>
            <person name="Nolan M."/>
            <person name="Ohm R."/>
            <person name="Pangilinan J."/>
            <person name="Park H.-J."/>
            <person name="Ramirez L."/>
            <person name="Alfaro M."/>
            <person name="Sun H."/>
            <person name="Tritt A."/>
            <person name="Yoshinaga Y."/>
            <person name="Zwiers L.-H."/>
            <person name="Turgeon B."/>
            <person name="Goodwin S."/>
            <person name="Spatafora J."/>
            <person name="Crous P."/>
            <person name="Grigoriev I."/>
        </authorList>
    </citation>
    <scope>NUCLEOTIDE SEQUENCE</scope>
    <source>
        <strain evidence="2">CBS 262.69</strain>
    </source>
</reference>
<feature type="compositionally biased region" description="Polar residues" evidence="1">
    <location>
        <begin position="71"/>
        <end position="82"/>
    </location>
</feature>
<evidence type="ECO:0000256" key="1">
    <source>
        <dbReference type="SAM" id="MobiDB-lite"/>
    </source>
</evidence>
<dbReference type="AlphaFoldDB" id="A0A6G1HPT5"/>
<evidence type="ECO:0008006" key="4">
    <source>
        <dbReference type="Google" id="ProtNLM"/>
    </source>
</evidence>
<evidence type="ECO:0000313" key="3">
    <source>
        <dbReference type="Proteomes" id="UP000799640"/>
    </source>
</evidence>
<protein>
    <recommendedName>
        <fullName evidence="4">Pentatricopeptide repeat protein</fullName>
    </recommendedName>
</protein>
<sequence length="851" mass="96119">MIGLTLRLMQAALGRSYARSLAYRTALALRLPCTSLFIEYRYFSSTHRRDAEGENPQQPLHPLRKEGPGKASQQQSNESTTLETDLWFQSSVASRTPHLLRQVDDPDRARDLELWLRLLQFRERIDGWRGIALIWRGMRNRLVELSTDPTSEAIWRTLLRNHDLHQSVFDYAVDLRNGTGKTFEPMYAIILGSRIQSAPESVIWWHKKFRQNYHIRDKEFRNLAVAAARSKTGLAQFKKIYADCLPSQHHVYDPLVSALCHQGRYYEAERWHMFLISHGDTPSPAMSASPAMEGLRNYRWSMASTPKLAGDHFDRKHSTTSESNPPPAPKPPNKTAIDSTAIPAGFTRETMGSFLGLIPAIPPKKFSDEFCARLFATKAFSLSSVIGILSMFSVEVIGPLALRELTLRAATCSEISQKIGELRIAGIRLEDRMFCRAVEKLAIDDNQTLLDDLLETDQHPEALEDTDLQKKLLAVYIQQEDWPRIRFMLGLLTLFNKDPTTESWNLFLQHYAGSKDLAKLSKILNDMRQAGIHVTNESMDVIQARRLEPRKPGTPPKPTEPGEVDDVDVVANILFQTIASGDTVSALRWREIIRRYGMKGRFDDLSGLLFRLAQVYNAETRVKSPLPLGHLIDFAGDKDQLRTIPRLHPSHPLREICDANLQRAVVTWGFTHGALVISEQLKLEKDLETGASEQQLGVLEAPAVVATDSDIGDLGPEHLDLSPSNTILRGLILLQDLASKGVVVQTEVVKKVVKERLWQLFSPGTSSRRLNRKAKDENLFTMEEIVQAIESIWTGRPLFPELAELPFTTPVLQPPAGRKDGEEQPEPLLRFHGSKSKLWRSTGLHDQFLSA</sequence>
<organism evidence="2 3">
    <name type="scientific">Trichodelitschia bisporula</name>
    <dbReference type="NCBI Taxonomy" id="703511"/>
    <lineage>
        <taxon>Eukaryota</taxon>
        <taxon>Fungi</taxon>
        <taxon>Dikarya</taxon>
        <taxon>Ascomycota</taxon>
        <taxon>Pezizomycotina</taxon>
        <taxon>Dothideomycetes</taxon>
        <taxon>Dothideomycetes incertae sedis</taxon>
        <taxon>Phaeotrichales</taxon>
        <taxon>Phaeotrichaceae</taxon>
        <taxon>Trichodelitschia</taxon>
    </lineage>
</organism>
<dbReference type="OrthoDB" id="5366531at2759"/>
<feature type="region of interest" description="Disordered" evidence="1">
    <location>
        <begin position="311"/>
        <end position="336"/>
    </location>
</feature>
<evidence type="ECO:0000313" key="2">
    <source>
        <dbReference type="EMBL" id="KAF2398063.1"/>
    </source>
</evidence>
<feature type="region of interest" description="Disordered" evidence="1">
    <location>
        <begin position="49"/>
        <end position="82"/>
    </location>
</feature>
<dbReference type="Proteomes" id="UP000799640">
    <property type="component" value="Unassembled WGS sequence"/>
</dbReference>
<gene>
    <name evidence="2" type="ORF">EJ06DRAFT_523429</name>
</gene>
<keyword evidence="3" id="KW-1185">Reference proteome</keyword>